<dbReference type="NCBIfam" id="NF007407">
    <property type="entry name" value="PRK09940.1"/>
    <property type="match status" value="1"/>
</dbReference>
<dbReference type="GO" id="GO:0043565">
    <property type="term" value="F:sequence-specific DNA binding"/>
    <property type="evidence" value="ECO:0007669"/>
    <property type="project" value="InterPro"/>
</dbReference>
<dbReference type="SUPFAM" id="SSF46689">
    <property type="entry name" value="Homeodomain-like"/>
    <property type="match status" value="1"/>
</dbReference>
<dbReference type="InterPro" id="IPR020449">
    <property type="entry name" value="Tscrpt_reg_AraC-type_HTH"/>
</dbReference>
<dbReference type="GO" id="GO:0003700">
    <property type="term" value="F:DNA-binding transcription factor activity"/>
    <property type="evidence" value="ECO:0007669"/>
    <property type="project" value="InterPro"/>
</dbReference>
<keyword evidence="1" id="KW-0805">Transcription regulation</keyword>
<gene>
    <name evidence="5" type="primary">ydeO</name>
    <name evidence="5" type="ORF">HV209_30985</name>
</gene>
<feature type="non-terminal residue" evidence="5">
    <location>
        <position position="237"/>
    </location>
</feature>
<dbReference type="InterPro" id="IPR009057">
    <property type="entry name" value="Homeodomain-like_sf"/>
</dbReference>
<sequence length="237" mass="27126">MSLVCSVIFIHHAFNANILDKDYAFSDGEILMVDNAVRTHFEPYERHFKEIGFTENTIKKYLQCTNIQTVTVPVPAKFLRASNVPTGLLNEMIAYLNSEERNHHNFSELLLFSCLSIFAACKGFITLLTNGVLSVSGKVRNIVNMKLAHPWKLKDICDCLYISESLLKKKLKQEQTTFSQILLDARMQHAKNLIRVEGSVNKIAEQCGYASTSYFIYAFRKHFGNSPKRVSKEYRCQ</sequence>
<reference evidence="5" key="1">
    <citation type="submission" date="2020-06" db="EMBL/GenBank/DDBJ databases">
        <title>REHAB project genomes.</title>
        <authorList>
            <person name="Shaw L.P."/>
        </authorList>
    </citation>
    <scope>NUCLEOTIDE SEQUENCE</scope>
    <source>
        <strain evidence="5">RHBSTW-00474</strain>
    </source>
</reference>
<evidence type="ECO:0000256" key="3">
    <source>
        <dbReference type="ARBA" id="ARBA00023163"/>
    </source>
</evidence>
<name>A0A8I0CGK0_ECOLX</name>
<dbReference type="InterPro" id="IPR018060">
    <property type="entry name" value="HTH_AraC"/>
</dbReference>
<organism evidence="5 6">
    <name type="scientific">Escherichia coli</name>
    <dbReference type="NCBI Taxonomy" id="562"/>
    <lineage>
        <taxon>Bacteria</taxon>
        <taxon>Pseudomonadati</taxon>
        <taxon>Pseudomonadota</taxon>
        <taxon>Gammaproteobacteria</taxon>
        <taxon>Enterobacterales</taxon>
        <taxon>Enterobacteriaceae</taxon>
        <taxon>Escherichia</taxon>
    </lineage>
</organism>
<keyword evidence="3" id="KW-0804">Transcription</keyword>
<dbReference type="PRINTS" id="PR00032">
    <property type="entry name" value="HTHARAC"/>
</dbReference>
<accession>A0A8I0CGK0</accession>
<comment type="caution">
    <text evidence="5">The sequence shown here is derived from an EMBL/GenBank/DDBJ whole genome shotgun (WGS) entry which is preliminary data.</text>
</comment>
<proteinExistence type="predicted"/>
<dbReference type="PANTHER" id="PTHR43280">
    <property type="entry name" value="ARAC-FAMILY TRANSCRIPTIONAL REGULATOR"/>
    <property type="match status" value="1"/>
</dbReference>
<dbReference type="AlphaFoldDB" id="A0A8I0CGK0"/>
<dbReference type="PROSITE" id="PS00041">
    <property type="entry name" value="HTH_ARAC_FAMILY_1"/>
    <property type="match status" value="1"/>
</dbReference>
<dbReference type="InterPro" id="IPR018062">
    <property type="entry name" value="HTH_AraC-typ_CS"/>
</dbReference>
<evidence type="ECO:0000256" key="1">
    <source>
        <dbReference type="ARBA" id="ARBA00023015"/>
    </source>
</evidence>
<dbReference type="EMBL" id="JABXPW010000152">
    <property type="protein sequence ID" value="MBA7722922.1"/>
    <property type="molecule type" value="Genomic_DNA"/>
</dbReference>
<dbReference type="Proteomes" id="UP000622722">
    <property type="component" value="Unassembled WGS sequence"/>
</dbReference>
<dbReference type="Pfam" id="PF12833">
    <property type="entry name" value="HTH_18"/>
    <property type="match status" value="1"/>
</dbReference>
<keyword evidence="2" id="KW-0238">DNA-binding</keyword>
<evidence type="ECO:0000313" key="5">
    <source>
        <dbReference type="EMBL" id="MBA7722922.1"/>
    </source>
</evidence>
<dbReference type="Gene3D" id="1.10.10.60">
    <property type="entry name" value="Homeodomain-like"/>
    <property type="match status" value="1"/>
</dbReference>
<dbReference type="PROSITE" id="PS01124">
    <property type="entry name" value="HTH_ARAC_FAMILY_2"/>
    <property type="match status" value="1"/>
</dbReference>
<evidence type="ECO:0000313" key="6">
    <source>
        <dbReference type="Proteomes" id="UP000622722"/>
    </source>
</evidence>
<dbReference type="PANTHER" id="PTHR43280:SF33">
    <property type="entry name" value="HTH-TYPE TRANSCRIPTIONAL REGULATOR APPY-RELATED"/>
    <property type="match status" value="1"/>
</dbReference>
<feature type="domain" description="HTH araC/xylS-type" evidence="4">
    <location>
        <begin position="137"/>
        <end position="233"/>
    </location>
</feature>
<protein>
    <submittedName>
        <fullName evidence="5">Acid stress response transcriptional regulator YdeO</fullName>
    </submittedName>
</protein>
<evidence type="ECO:0000256" key="2">
    <source>
        <dbReference type="ARBA" id="ARBA00023125"/>
    </source>
</evidence>
<dbReference type="SMART" id="SM00342">
    <property type="entry name" value="HTH_ARAC"/>
    <property type="match status" value="1"/>
</dbReference>
<evidence type="ECO:0000259" key="4">
    <source>
        <dbReference type="PROSITE" id="PS01124"/>
    </source>
</evidence>